<dbReference type="RefSeq" id="WP_068003029.1">
    <property type="nucleotide sequence ID" value="NZ_QQBC01000012.1"/>
</dbReference>
<dbReference type="GO" id="GO:0005886">
    <property type="term" value="C:plasma membrane"/>
    <property type="evidence" value="ECO:0007669"/>
    <property type="project" value="TreeGrafter"/>
</dbReference>
<proteinExistence type="predicted"/>
<evidence type="ECO:0000259" key="2">
    <source>
        <dbReference type="Pfam" id="PF02698"/>
    </source>
</evidence>
<keyword evidence="4" id="KW-1185">Reference proteome</keyword>
<dbReference type="AlphaFoldDB" id="A0A370HWD6"/>
<dbReference type="GO" id="GO:0043164">
    <property type="term" value="P:Gram-negative-bacterium-type cell wall biogenesis"/>
    <property type="evidence" value="ECO:0007669"/>
    <property type="project" value="TreeGrafter"/>
</dbReference>
<feature type="transmembrane region" description="Helical" evidence="1">
    <location>
        <begin position="62"/>
        <end position="85"/>
    </location>
</feature>
<keyword evidence="1" id="KW-1133">Transmembrane helix</keyword>
<evidence type="ECO:0000256" key="1">
    <source>
        <dbReference type="SAM" id="Phobius"/>
    </source>
</evidence>
<name>A0A370HWD6_9NOCA</name>
<dbReference type="Gene3D" id="3.40.50.620">
    <property type="entry name" value="HUPs"/>
    <property type="match status" value="1"/>
</dbReference>
<dbReference type="GO" id="GO:0000270">
    <property type="term" value="P:peptidoglycan metabolic process"/>
    <property type="evidence" value="ECO:0007669"/>
    <property type="project" value="TreeGrafter"/>
</dbReference>
<dbReference type="InterPro" id="IPR014729">
    <property type="entry name" value="Rossmann-like_a/b/a_fold"/>
</dbReference>
<keyword evidence="1" id="KW-0812">Transmembrane</keyword>
<reference evidence="3 4" key="1">
    <citation type="submission" date="2018-07" db="EMBL/GenBank/DDBJ databases">
        <title>Genomic Encyclopedia of Type Strains, Phase IV (KMG-IV): sequencing the most valuable type-strain genomes for metagenomic binning, comparative biology and taxonomic classification.</title>
        <authorList>
            <person name="Goeker M."/>
        </authorList>
    </citation>
    <scope>NUCLEOTIDE SEQUENCE [LARGE SCALE GENOMIC DNA]</scope>
    <source>
        <strain evidence="3 4">DSM 44290</strain>
    </source>
</reference>
<dbReference type="PANTHER" id="PTHR30336">
    <property type="entry name" value="INNER MEMBRANE PROTEIN, PROBABLE PERMEASE"/>
    <property type="match status" value="1"/>
</dbReference>
<feature type="transmembrane region" description="Helical" evidence="1">
    <location>
        <begin position="323"/>
        <end position="344"/>
    </location>
</feature>
<dbReference type="STRING" id="1210086.GCA_001613105_05306"/>
<keyword evidence="1" id="KW-0472">Membrane</keyword>
<dbReference type="Proteomes" id="UP000254869">
    <property type="component" value="Unassembled WGS sequence"/>
</dbReference>
<evidence type="ECO:0000313" key="3">
    <source>
        <dbReference type="EMBL" id="RDI62817.1"/>
    </source>
</evidence>
<dbReference type="InterPro" id="IPR003848">
    <property type="entry name" value="DUF218"/>
</dbReference>
<organism evidence="3 4">
    <name type="scientific">Nocardia pseudobrasiliensis</name>
    <dbReference type="NCBI Taxonomy" id="45979"/>
    <lineage>
        <taxon>Bacteria</taxon>
        <taxon>Bacillati</taxon>
        <taxon>Actinomycetota</taxon>
        <taxon>Actinomycetes</taxon>
        <taxon>Mycobacteriales</taxon>
        <taxon>Nocardiaceae</taxon>
        <taxon>Nocardia</taxon>
    </lineage>
</organism>
<sequence length="347" mass="36004">MGSAALLIIGTALAIIGAIRTAYEPRRLSTGFVLLAALSALLLGWGGPIAELSPITVSRLGVGILVALVPLGAGIALIANGVLVMRREGPAPITCTPIVVGGGLLMLVAATVAVGADPRVPPWVTGLVVTMGTLSLYLLAHLIAFGGYALLYSNLPDEPETDAVLVLGCGLNLVRVTPLLKARLERGIRAYHAAVAAGAGPLVVVCGGRGPDEAISEADAMGRYLAAHGIPRGVVVRERRSRNTEENLRNGLRELEARGLPADRIRITVVTSNFHVLRTAALTRRMGIDAQVLGARTAGYYLPAAFLREFVAVLTTHYRRTHVAVAAAAAVALISVAADAAFTMTGS</sequence>
<dbReference type="Pfam" id="PF02698">
    <property type="entry name" value="DUF218"/>
    <property type="match status" value="1"/>
</dbReference>
<evidence type="ECO:0000313" key="4">
    <source>
        <dbReference type="Proteomes" id="UP000254869"/>
    </source>
</evidence>
<dbReference type="CDD" id="cd06259">
    <property type="entry name" value="YdcF-like"/>
    <property type="match status" value="1"/>
</dbReference>
<feature type="domain" description="DUF218" evidence="2">
    <location>
        <begin position="162"/>
        <end position="311"/>
    </location>
</feature>
<comment type="caution">
    <text evidence="3">The sequence shown here is derived from an EMBL/GenBank/DDBJ whole genome shotgun (WGS) entry which is preliminary data.</text>
</comment>
<gene>
    <name evidence="3" type="ORF">DFR76_112135</name>
</gene>
<dbReference type="InterPro" id="IPR051599">
    <property type="entry name" value="Cell_Envelope_Assoc"/>
</dbReference>
<feature type="transmembrane region" description="Helical" evidence="1">
    <location>
        <begin position="91"/>
        <end position="115"/>
    </location>
</feature>
<dbReference type="EMBL" id="QQBC01000012">
    <property type="protein sequence ID" value="RDI62817.1"/>
    <property type="molecule type" value="Genomic_DNA"/>
</dbReference>
<dbReference type="PANTHER" id="PTHR30336:SF4">
    <property type="entry name" value="ENVELOPE BIOGENESIS FACTOR ELYC"/>
    <property type="match status" value="1"/>
</dbReference>
<feature type="transmembrane region" description="Helical" evidence="1">
    <location>
        <begin position="127"/>
        <end position="151"/>
    </location>
</feature>
<feature type="transmembrane region" description="Helical" evidence="1">
    <location>
        <begin position="31"/>
        <end position="50"/>
    </location>
</feature>
<accession>A0A370HWD6</accession>
<protein>
    <submittedName>
        <fullName evidence="3">DUF218 domain-containing protein</fullName>
    </submittedName>
</protein>